<dbReference type="GO" id="GO:0031564">
    <property type="term" value="P:transcription antitermination"/>
    <property type="evidence" value="ECO:0007669"/>
    <property type="project" value="UniProtKB-KW"/>
</dbReference>
<dbReference type="InterPro" id="IPR008991">
    <property type="entry name" value="Translation_prot_SH3-like_sf"/>
</dbReference>
<organism evidence="5 6">
    <name type="scientific">Treponema putidum</name>
    <dbReference type="NCBI Taxonomy" id="221027"/>
    <lineage>
        <taxon>Bacteria</taxon>
        <taxon>Pseudomonadati</taxon>
        <taxon>Spirochaetota</taxon>
        <taxon>Spirochaetia</taxon>
        <taxon>Spirochaetales</taxon>
        <taxon>Treponemataceae</taxon>
        <taxon>Treponema</taxon>
    </lineage>
</organism>
<gene>
    <name evidence="5" type="primary">loaP</name>
    <name evidence="5" type="ORF">E4N74_00135</name>
</gene>
<dbReference type="GO" id="GO:0006354">
    <property type="term" value="P:DNA-templated transcription elongation"/>
    <property type="evidence" value="ECO:0007669"/>
    <property type="project" value="InterPro"/>
</dbReference>
<dbReference type="SUPFAM" id="SSF50104">
    <property type="entry name" value="Translation proteins SH3-like domain"/>
    <property type="match status" value="1"/>
</dbReference>
<dbReference type="InterPro" id="IPR006645">
    <property type="entry name" value="NGN-like_dom"/>
</dbReference>
<evidence type="ECO:0000256" key="1">
    <source>
        <dbReference type="ARBA" id="ARBA00022814"/>
    </source>
</evidence>
<keyword evidence="2" id="KW-0805">Transcription regulation</keyword>
<feature type="domain" description="NusG-like N-terminal" evidence="4">
    <location>
        <begin position="1"/>
        <end position="101"/>
    </location>
</feature>
<evidence type="ECO:0000259" key="4">
    <source>
        <dbReference type="Pfam" id="PF02357"/>
    </source>
</evidence>
<evidence type="ECO:0000256" key="2">
    <source>
        <dbReference type="ARBA" id="ARBA00023015"/>
    </source>
</evidence>
<dbReference type="PANTHER" id="PTHR30265">
    <property type="entry name" value="RHO-INTERACTING TRANSCRIPTION TERMINATION FACTOR NUSG"/>
    <property type="match status" value="1"/>
</dbReference>
<dbReference type="SUPFAM" id="SSF82679">
    <property type="entry name" value="N-utilization substance G protein NusG, N-terminal domain"/>
    <property type="match status" value="1"/>
</dbReference>
<dbReference type="Proteomes" id="UP001058682">
    <property type="component" value="Chromosome"/>
</dbReference>
<dbReference type="NCBIfam" id="NF033641">
    <property type="entry name" value="antiterm_LoaP"/>
    <property type="match status" value="1"/>
</dbReference>
<dbReference type="Gene3D" id="2.30.30.30">
    <property type="match status" value="1"/>
</dbReference>
<dbReference type="InterPro" id="IPR043425">
    <property type="entry name" value="NusG-like"/>
</dbReference>
<dbReference type="RefSeq" id="WP_044978520.1">
    <property type="nucleotide sequence ID" value="NZ_CP009228.1"/>
</dbReference>
<dbReference type="PANTHER" id="PTHR30265:SF4">
    <property type="entry name" value="KOW MOTIF FAMILY PROTEIN, EXPRESSED"/>
    <property type="match status" value="1"/>
</dbReference>
<dbReference type="InterPro" id="IPR014722">
    <property type="entry name" value="Rib_uL2_dom2"/>
</dbReference>
<protein>
    <submittedName>
        <fullName evidence="5">Antiterminator LoaP</fullName>
    </submittedName>
</protein>
<dbReference type="Gene3D" id="3.30.70.940">
    <property type="entry name" value="NusG, N-terminal domain"/>
    <property type="match status" value="1"/>
</dbReference>
<keyword evidence="1" id="KW-0889">Transcription antitermination</keyword>
<dbReference type="InterPro" id="IPR036735">
    <property type="entry name" value="NGN_dom_sf"/>
</dbReference>
<dbReference type="AlphaFoldDB" id="A0AAE9MS58"/>
<reference evidence="5" key="1">
    <citation type="submission" date="2019-04" db="EMBL/GenBank/DDBJ databases">
        <title>Whole genome sequencing of oral phylogroup 2 treponemes.</title>
        <authorList>
            <person name="Chan Y."/>
            <person name="Zeng H.H."/>
            <person name="Yu X.L."/>
            <person name="Leung W.K."/>
            <person name="Watt R.M."/>
        </authorList>
    </citation>
    <scope>NUCLEOTIDE SEQUENCE</scope>
    <source>
        <strain evidence="5">OMZ 835</strain>
    </source>
</reference>
<evidence type="ECO:0000313" key="5">
    <source>
        <dbReference type="EMBL" id="UTY32600.1"/>
    </source>
</evidence>
<dbReference type="EMBL" id="CP038804">
    <property type="protein sequence ID" value="UTY32600.1"/>
    <property type="molecule type" value="Genomic_DNA"/>
</dbReference>
<accession>A0AAE9MS58</accession>
<keyword evidence="3" id="KW-0804">Transcription</keyword>
<dbReference type="KEGG" id="tpk:JO40_06120"/>
<dbReference type="InterPro" id="IPR047663">
    <property type="entry name" value="Transcription_antiterm_LoaP"/>
</dbReference>
<proteinExistence type="predicted"/>
<name>A0AAE9MS58_9SPIR</name>
<dbReference type="Pfam" id="PF02357">
    <property type="entry name" value="NusG"/>
    <property type="match status" value="1"/>
</dbReference>
<evidence type="ECO:0000256" key="3">
    <source>
        <dbReference type="ARBA" id="ARBA00023163"/>
    </source>
</evidence>
<sequence>MDYYVVQVSTGKEKKFIEDAEFKNKFDEIPYSIVFPQRVLKIRKAGKVTEKQLAVFAGYLFIGTDGISRELYQHIKKCKGFYRFLPNNQEPKSLQGRDLEILNQFISFGGVAKISQVIFDENDRIKIIEGPLSGLEGYIVRVNKRKERATICLDMCETSFSIDLGFEEISKEKKKNEPSY</sequence>
<evidence type="ECO:0000313" key="6">
    <source>
        <dbReference type="Proteomes" id="UP001058682"/>
    </source>
</evidence>